<feature type="compositionally biased region" description="Acidic residues" evidence="5">
    <location>
        <begin position="85"/>
        <end position="96"/>
    </location>
</feature>
<keyword evidence="4 6" id="KW-0472">Membrane</keyword>
<keyword evidence="8" id="KW-1185">Reference proteome</keyword>
<evidence type="ECO:0000256" key="1">
    <source>
        <dbReference type="ARBA" id="ARBA00004141"/>
    </source>
</evidence>
<proteinExistence type="predicted"/>
<evidence type="ECO:0000313" key="8">
    <source>
        <dbReference type="Proteomes" id="UP000694941"/>
    </source>
</evidence>
<dbReference type="RefSeq" id="XP_022258680.1">
    <property type="nucleotide sequence ID" value="XM_022402972.1"/>
</dbReference>
<sequence length="172" mass="18825">MSQQRPNSTVLCQAAKYSRLSVLANGSTGPREPTKMNTLSTSCHDDQSTEPLFATSDSEIYVSKRATPLVYPVSDGELDNPSYIYDDDEEDEEETQQQDGSPQRKRPSHKTTNSQTLMHLLKGNTGPGLLALPSAFVNSGLLVGTLGIPLMGLLCIHCMHVLVRCSRRLCSK</sequence>
<evidence type="ECO:0000256" key="6">
    <source>
        <dbReference type="SAM" id="Phobius"/>
    </source>
</evidence>
<feature type="region of interest" description="Disordered" evidence="5">
    <location>
        <begin position="71"/>
        <end position="113"/>
    </location>
</feature>
<feature type="region of interest" description="Disordered" evidence="5">
    <location>
        <begin position="23"/>
        <end position="56"/>
    </location>
</feature>
<protein>
    <submittedName>
        <fullName evidence="9 10">Proton-coupled amino acid transporter 2-like isoform X1</fullName>
    </submittedName>
</protein>
<evidence type="ECO:0000256" key="4">
    <source>
        <dbReference type="ARBA" id="ARBA00023136"/>
    </source>
</evidence>
<evidence type="ECO:0000256" key="5">
    <source>
        <dbReference type="SAM" id="MobiDB-lite"/>
    </source>
</evidence>
<evidence type="ECO:0000313" key="10">
    <source>
        <dbReference type="RefSeq" id="XP_022258681.1"/>
    </source>
</evidence>
<dbReference type="PANTHER" id="PTHR22950">
    <property type="entry name" value="AMINO ACID TRANSPORTER"/>
    <property type="match status" value="1"/>
</dbReference>
<feature type="transmembrane region" description="Helical" evidence="6">
    <location>
        <begin position="141"/>
        <end position="163"/>
    </location>
</feature>
<dbReference type="Pfam" id="PF01490">
    <property type="entry name" value="Aa_trans"/>
    <property type="match status" value="1"/>
</dbReference>
<evidence type="ECO:0000256" key="2">
    <source>
        <dbReference type="ARBA" id="ARBA00022692"/>
    </source>
</evidence>
<organism evidence="8 9">
    <name type="scientific">Limulus polyphemus</name>
    <name type="common">Atlantic horseshoe crab</name>
    <dbReference type="NCBI Taxonomy" id="6850"/>
    <lineage>
        <taxon>Eukaryota</taxon>
        <taxon>Metazoa</taxon>
        <taxon>Ecdysozoa</taxon>
        <taxon>Arthropoda</taxon>
        <taxon>Chelicerata</taxon>
        <taxon>Merostomata</taxon>
        <taxon>Xiphosura</taxon>
        <taxon>Limulidae</taxon>
        <taxon>Limulus</taxon>
    </lineage>
</organism>
<gene>
    <name evidence="9 10" type="primary">LOC106474676</name>
</gene>
<accession>A0ABM1TS24</accession>
<keyword evidence="3 6" id="KW-1133">Transmembrane helix</keyword>
<dbReference type="PANTHER" id="PTHR22950:SF349">
    <property type="entry name" value="AMINO ACID TRANSPORTER TRANSMEMBRANE DOMAIN-CONTAINING PROTEIN"/>
    <property type="match status" value="1"/>
</dbReference>
<dbReference type="Proteomes" id="UP000694941">
    <property type="component" value="Unplaced"/>
</dbReference>
<keyword evidence="2 6" id="KW-0812">Transmembrane</keyword>
<evidence type="ECO:0000256" key="3">
    <source>
        <dbReference type="ARBA" id="ARBA00022989"/>
    </source>
</evidence>
<feature type="domain" description="Amino acid transporter transmembrane" evidence="7">
    <location>
        <begin position="109"/>
        <end position="168"/>
    </location>
</feature>
<name>A0ABM1TS24_LIMPO</name>
<dbReference type="RefSeq" id="XP_022258681.1">
    <property type="nucleotide sequence ID" value="XM_022402973.1"/>
</dbReference>
<evidence type="ECO:0000259" key="7">
    <source>
        <dbReference type="Pfam" id="PF01490"/>
    </source>
</evidence>
<comment type="subcellular location">
    <subcellularLocation>
        <location evidence="1">Membrane</location>
        <topology evidence="1">Multi-pass membrane protein</topology>
    </subcellularLocation>
</comment>
<evidence type="ECO:0000313" key="9">
    <source>
        <dbReference type="RefSeq" id="XP_022258680.1"/>
    </source>
</evidence>
<reference evidence="9 10" key="1">
    <citation type="submission" date="2025-05" db="UniProtKB">
        <authorList>
            <consortium name="RefSeq"/>
        </authorList>
    </citation>
    <scope>IDENTIFICATION</scope>
    <source>
        <tissue evidence="9 10">Muscle</tissue>
    </source>
</reference>
<dbReference type="GeneID" id="106474676"/>
<dbReference type="InterPro" id="IPR013057">
    <property type="entry name" value="AA_transpt_TM"/>
</dbReference>